<evidence type="ECO:0000313" key="2">
    <source>
        <dbReference type="EMBL" id="GFS18731.1"/>
    </source>
</evidence>
<feature type="non-terminal residue" evidence="2">
    <location>
        <position position="1"/>
    </location>
</feature>
<dbReference type="PANTHER" id="PTHR21549:SF1">
    <property type="entry name" value="COILED-COIL DOMAIN-CONTAINING PROTEIN 148"/>
    <property type="match status" value="1"/>
</dbReference>
<protein>
    <submittedName>
        <fullName evidence="2">Coiled-coil domain-containing protein 148-like</fullName>
    </submittedName>
</protein>
<accession>A0AAV4JBH7</accession>
<reference evidence="2 3" key="1">
    <citation type="journal article" date="2021" name="Elife">
        <title>Chloroplast acquisition without the gene transfer in kleptoplastic sea slugs, Plakobranchus ocellatus.</title>
        <authorList>
            <person name="Maeda T."/>
            <person name="Takahashi S."/>
            <person name="Yoshida T."/>
            <person name="Shimamura S."/>
            <person name="Takaki Y."/>
            <person name="Nagai Y."/>
            <person name="Toyoda A."/>
            <person name="Suzuki Y."/>
            <person name="Arimoto A."/>
            <person name="Ishii H."/>
            <person name="Satoh N."/>
            <person name="Nishiyama T."/>
            <person name="Hasebe M."/>
            <person name="Maruyama T."/>
            <person name="Minagawa J."/>
            <person name="Obokata J."/>
            <person name="Shigenobu S."/>
        </authorList>
    </citation>
    <scope>NUCLEOTIDE SEQUENCE [LARGE SCALE GENOMIC DNA]</scope>
</reference>
<dbReference type="Proteomes" id="UP000762676">
    <property type="component" value="Unassembled WGS sequence"/>
</dbReference>
<proteinExistence type="predicted"/>
<dbReference type="PANTHER" id="PTHR21549">
    <property type="entry name" value="MUTATED IN BLADDER CANCER 1"/>
    <property type="match status" value="1"/>
</dbReference>
<name>A0AAV4JBH7_9GAST</name>
<keyword evidence="3" id="KW-1185">Reference proteome</keyword>
<keyword evidence="1" id="KW-0175">Coiled coil</keyword>
<sequence length="125" mass="14729">DDLRYWLTENREELKLGSPDVIEKHAEIRATVSQVQKQQEDVMEKLYMEQTRLEDELRTETLQELCPPPLEKHITVIGGIPHEALNMHCPDTKLREDVLNEFNIIDNKYRTLIQDIGVRHELALR</sequence>
<dbReference type="AlphaFoldDB" id="A0AAV4JBH7"/>
<comment type="caution">
    <text evidence="2">The sequence shown here is derived from an EMBL/GenBank/DDBJ whole genome shotgun (WGS) entry which is preliminary data.</text>
</comment>
<evidence type="ECO:0000256" key="1">
    <source>
        <dbReference type="ARBA" id="ARBA00023054"/>
    </source>
</evidence>
<gene>
    <name evidence="2" type="ORF">ElyMa_001529600</name>
</gene>
<organism evidence="2 3">
    <name type="scientific">Elysia marginata</name>
    <dbReference type="NCBI Taxonomy" id="1093978"/>
    <lineage>
        <taxon>Eukaryota</taxon>
        <taxon>Metazoa</taxon>
        <taxon>Spiralia</taxon>
        <taxon>Lophotrochozoa</taxon>
        <taxon>Mollusca</taxon>
        <taxon>Gastropoda</taxon>
        <taxon>Heterobranchia</taxon>
        <taxon>Euthyneura</taxon>
        <taxon>Panpulmonata</taxon>
        <taxon>Sacoglossa</taxon>
        <taxon>Placobranchoidea</taxon>
        <taxon>Plakobranchidae</taxon>
        <taxon>Elysia</taxon>
    </lineage>
</organism>
<evidence type="ECO:0000313" key="3">
    <source>
        <dbReference type="Proteomes" id="UP000762676"/>
    </source>
</evidence>
<dbReference type="EMBL" id="BMAT01003009">
    <property type="protein sequence ID" value="GFS18731.1"/>
    <property type="molecule type" value="Genomic_DNA"/>
</dbReference>
<dbReference type="InterPro" id="IPR039902">
    <property type="entry name" value="CCDC148/CCDC112"/>
</dbReference>